<keyword evidence="3" id="KW-0812">Transmembrane</keyword>
<evidence type="ECO:0000256" key="1">
    <source>
        <dbReference type="ARBA" id="ARBA00004651"/>
    </source>
</evidence>
<dbReference type="PANTHER" id="PTHR23515">
    <property type="entry name" value="HIGH-AFFINITY NITRATE TRANSPORTER 2.3"/>
    <property type="match status" value="1"/>
</dbReference>
<dbReference type="AlphaFoldDB" id="A0A402CRE1"/>
<evidence type="ECO:0000256" key="2">
    <source>
        <dbReference type="ARBA" id="ARBA00008432"/>
    </source>
</evidence>
<gene>
    <name evidence="7" type="ORF">CCAX7_001260</name>
</gene>
<dbReference type="InterPro" id="IPR020846">
    <property type="entry name" value="MFS_dom"/>
</dbReference>
<dbReference type="OrthoDB" id="9773404at2"/>
<keyword evidence="4" id="KW-1133">Transmembrane helix</keyword>
<comment type="similarity">
    <text evidence="2">Belongs to the major facilitator superfamily. Nitrate/nitrite porter (TC 2.A.1.8) family.</text>
</comment>
<dbReference type="InterPro" id="IPR036259">
    <property type="entry name" value="MFS_trans_sf"/>
</dbReference>
<dbReference type="EMBL" id="AP025739">
    <property type="protein sequence ID" value="BDI28075.1"/>
    <property type="molecule type" value="Genomic_DNA"/>
</dbReference>
<evidence type="ECO:0000313" key="7">
    <source>
        <dbReference type="EMBL" id="BDI28075.1"/>
    </source>
</evidence>
<proteinExistence type="inferred from homology"/>
<dbReference type="InterPro" id="IPR011701">
    <property type="entry name" value="MFS"/>
</dbReference>
<dbReference type="GO" id="GO:0005886">
    <property type="term" value="C:plasma membrane"/>
    <property type="evidence" value="ECO:0007669"/>
    <property type="project" value="UniProtKB-SubCell"/>
</dbReference>
<reference evidence="7 8" key="1">
    <citation type="journal article" date="2019" name="Int. J. Syst. Evol. Microbiol.">
        <title>Capsulimonas corticalis gen. nov., sp. nov., an aerobic capsulated bacterium, of a novel bacterial order, Capsulimonadales ord. nov., of the class Armatimonadia of the phylum Armatimonadetes.</title>
        <authorList>
            <person name="Li J."/>
            <person name="Kudo C."/>
            <person name="Tonouchi A."/>
        </authorList>
    </citation>
    <scope>NUCLEOTIDE SEQUENCE [LARGE SCALE GENOMIC DNA]</scope>
    <source>
        <strain evidence="7 8">AX-7</strain>
    </source>
</reference>
<evidence type="ECO:0000256" key="4">
    <source>
        <dbReference type="ARBA" id="ARBA00022989"/>
    </source>
</evidence>
<name>A0A402CRE1_9BACT</name>
<dbReference type="GO" id="GO:0015112">
    <property type="term" value="F:nitrate transmembrane transporter activity"/>
    <property type="evidence" value="ECO:0007669"/>
    <property type="project" value="InterPro"/>
</dbReference>
<dbReference type="CDD" id="cd17341">
    <property type="entry name" value="MFS_NRT2_like"/>
    <property type="match status" value="1"/>
</dbReference>
<dbReference type="InterPro" id="IPR044772">
    <property type="entry name" value="NO3_transporter"/>
</dbReference>
<comment type="subcellular location">
    <subcellularLocation>
        <location evidence="1">Cell membrane</location>
        <topology evidence="1">Multi-pass membrane protein</topology>
    </subcellularLocation>
</comment>
<organism evidence="7 8">
    <name type="scientific">Capsulimonas corticalis</name>
    <dbReference type="NCBI Taxonomy" id="2219043"/>
    <lineage>
        <taxon>Bacteria</taxon>
        <taxon>Bacillati</taxon>
        <taxon>Armatimonadota</taxon>
        <taxon>Armatimonadia</taxon>
        <taxon>Capsulimonadales</taxon>
        <taxon>Capsulimonadaceae</taxon>
        <taxon>Capsulimonas</taxon>
    </lineage>
</organism>
<protein>
    <submittedName>
        <fullName evidence="7">Uncharacterized protein</fullName>
    </submittedName>
</protein>
<sequence length="548" mass="57583">MKLSDLKQSGHAPSLFSAFLHFDISFMVWVILGALMPFIMTDPSLTGQNLRITPTAQVQTGEQYTMLIKGPQTVKQNPKLKADQPKNVYNLLIKPGDPSIATKASVKPVEKFVLDNANPATIAAANAQSKLIHIDLAPGAHGNPNENVIALKPAAALAKAGKTFQPIANGYPASTKLLLVGIPLLAAGFWRILLGVLADRFGSKRVGVASMFFTLLPLIVGFQMATSYNSLVFVAFFLGLAGASFAVALPLASRWYPPHLQGLAMGIAGAGNSGTVLATLFAPMLAKAYGWHEVFGLLMIPVGIVLVTFAVLAKDPPSQVRPARAADYAAVLAKPDAWYFCMLYFVTFGGFVGMSSFFNTFFVDQYDAPKATVGLWTAPFIMAGSLVRPIGGALADRLGGVRMLTVLYATVILMAIGVGLAINTFPVAEVLLFVMMAALGMGNGSVFQLVPQRFKKEIGVMTGLVGAAGGVGGYYLNFALGHLHDITGTYASGFYAFAAIAVVAFVVLRSVAPGWTKSWLGAGGVAHGAPAAASAPAQERVLAGAEVA</sequence>
<dbReference type="Gene3D" id="1.20.1250.20">
    <property type="entry name" value="MFS general substrate transporter like domains"/>
    <property type="match status" value="1"/>
</dbReference>
<dbReference type="Pfam" id="PF07690">
    <property type="entry name" value="MFS_1"/>
    <property type="match status" value="1"/>
</dbReference>
<dbReference type="FunCoup" id="A0A402CRE1">
    <property type="interactions" value="224"/>
</dbReference>
<dbReference type="SUPFAM" id="SSF103473">
    <property type="entry name" value="MFS general substrate transporter"/>
    <property type="match status" value="1"/>
</dbReference>
<evidence type="ECO:0000256" key="5">
    <source>
        <dbReference type="ARBA" id="ARBA00023063"/>
    </source>
</evidence>
<dbReference type="GO" id="GO:0042128">
    <property type="term" value="P:nitrate assimilation"/>
    <property type="evidence" value="ECO:0007669"/>
    <property type="project" value="UniProtKB-KW"/>
</dbReference>
<keyword evidence="8" id="KW-1185">Reference proteome</keyword>
<evidence type="ECO:0000256" key="3">
    <source>
        <dbReference type="ARBA" id="ARBA00022692"/>
    </source>
</evidence>
<evidence type="ECO:0000256" key="6">
    <source>
        <dbReference type="ARBA" id="ARBA00023136"/>
    </source>
</evidence>
<dbReference type="PROSITE" id="PS50850">
    <property type="entry name" value="MFS"/>
    <property type="match status" value="1"/>
</dbReference>
<keyword evidence="5" id="KW-0534">Nitrate assimilation</keyword>
<keyword evidence="6" id="KW-0472">Membrane</keyword>
<dbReference type="Proteomes" id="UP000287394">
    <property type="component" value="Chromosome"/>
</dbReference>
<evidence type="ECO:0000313" key="8">
    <source>
        <dbReference type="Proteomes" id="UP000287394"/>
    </source>
</evidence>
<dbReference type="KEGG" id="ccot:CCAX7_001260"/>
<accession>A0A402CRE1</accession>